<evidence type="ECO:0000313" key="2">
    <source>
        <dbReference type="EMBL" id="KAF9676764.1"/>
    </source>
</evidence>
<protein>
    <submittedName>
        <fullName evidence="2">Uncharacterized protein</fullName>
    </submittedName>
</protein>
<comment type="caution">
    <text evidence="2">The sequence shown here is derived from an EMBL/GenBank/DDBJ whole genome shotgun (WGS) entry which is preliminary data.</text>
</comment>
<gene>
    <name evidence="2" type="ORF">SADUNF_Sadunf08G0036900</name>
</gene>
<keyword evidence="1" id="KW-1133">Transmembrane helix</keyword>
<evidence type="ECO:0000256" key="1">
    <source>
        <dbReference type="SAM" id="Phobius"/>
    </source>
</evidence>
<dbReference type="AlphaFoldDB" id="A0A835JWT8"/>
<keyword evidence="3" id="KW-1185">Reference proteome</keyword>
<dbReference type="EMBL" id="JADGMS010000008">
    <property type="protein sequence ID" value="KAF9676764.1"/>
    <property type="molecule type" value="Genomic_DNA"/>
</dbReference>
<sequence length="84" mass="9301">MLKKISELPNETTSYVSTPNLASVSIPEVKSSLMSPGRVPGQIWVGIWSCLLMWIALFLMSFGRLFKSYKKANGASFKNLKTAC</sequence>
<evidence type="ECO:0000313" key="3">
    <source>
        <dbReference type="Proteomes" id="UP000657918"/>
    </source>
</evidence>
<keyword evidence="1" id="KW-0472">Membrane</keyword>
<dbReference type="Proteomes" id="UP000657918">
    <property type="component" value="Chromosome 8"/>
</dbReference>
<proteinExistence type="predicted"/>
<reference evidence="2 3" key="1">
    <citation type="submission" date="2020-10" db="EMBL/GenBank/DDBJ databases">
        <title>Plant Genome Project.</title>
        <authorList>
            <person name="Zhang R.-G."/>
        </authorList>
    </citation>
    <scope>NUCLEOTIDE SEQUENCE [LARGE SCALE GENOMIC DNA]</scope>
    <source>
        <strain evidence="2">FAFU-HL-1</strain>
        <tissue evidence="2">Leaf</tissue>
    </source>
</reference>
<feature type="transmembrane region" description="Helical" evidence="1">
    <location>
        <begin position="43"/>
        <end position="62"/>
    </location>
</feature>
<keyword evidence="1" id="KW-0812">Transmembrane</keyword>
<organism evidence="2 3">
    <name type="scientific">Salix dunnii</name>
    <dbReference type="NCBI Taxonomy" id="1413687"/>
    <lineage>
        <taxon>Eukaryota</taxon>
        <taxon>Viridiplantae</taxon>
        <taxon>Streptophyta</taxon>
        <taxon>Embryophyta</taxon>
        <taxon>Tracheophyta</taxon>
        <taxon>Spermatophyta</taxon>
        <taxon>Magnoliopsida</taxon>
        <taxon>eudicotyledons</taxon>
        <taxon>Gunneridae</taxon>
        <taxon>Pentapetalae</taxon>
        <taxon>rosids</taxon>
        <taxon>fabids</taxon>
        <taxon>Malpighiales</taxon>
        <taxon>Salicaceae</taxon>
        <taxon>Saliceae</taxon>
        <taxon>Salix</taxon>
    </lineage>
</organism>
<accession>A0A835JWT8</accession>
<name>A0A835JWT8_9ROSI</name>